<dbReference type="GO" id="GO:0016614">
    <property type="term" value="F:oxidoreductase activity, acting on CH-OH group of donors"/>
    <property type="evidence" value="ECO:0007669"/>
    <property type="project" value="UniProtKB-ARBA"/>
</dbReference>
<evidence type="ECO:0000256" key="6">
    <source>
        <dbReference type="ARBA" id="ARBA00069361"/>
    </source>
</evidence>
<evidence type="ECO:0000313" key="7">
    <source>
        <dbReference type="EMBL" id="ONK74303.1"/>
    </source>
</evidence>
<accession>A0A5P1F986</accession>
<keyword evidence="8" id="KW-1185">Reference proteome</keyword>
<gene>
    <name evidence="7" type="ORF">A4U43_C03F4860</name>
</gene>
<dbReference type="PANTHER" id="PTHR48107">
    <property type="entry name" value="NADPH-DEPENDENT ALDEHYDE REDUCTASE-LIKE PROTEIN, CHLOROPLASTIC-RELATED"/>
    <property type="match status" value="1"/>
</dbReference>
<proteinExistence type="inferred from homology"/>
<evidence type="ECO:0000256" key="2">
    <source>
        <dbReference type="ARBA" id="ARBA00025714"/>
    </source>
</evidence>
<dbReference type="Pfam" id="PF13561">
    <property type="entry name" value="adh_short_C2"/>
    <property type="match status" value="1"/>
</dbReference>
<dbReference type="SUPFAM" id="SSF51735">
    <property type="entry name" value="NAD(P)-binding Rossmann-fold domains"/>
    <property type="match status" value="1"/>
</dbReference>
<sequence>MALPLSDRVAIVTGSSRGIGRAIAIHLSSLGANLVINYATNSTQADLLASQLNSNSTNLRAIAVQADTSDPSGPKTLFDRAEQAFNSPVHIFVNSAGVIDSKYSTISAIPVEDFDAIFNVNARGAFLCCQEAANRIVRGGGGGRIIMITTSVVGTLVPKFGTYAASKAAVETMVKILAKELKGTRITANCVAPGAIATDLFFEGKSEEDIKRASLNPMERLGETKDVAPVVGFLCTDEAEWVNGQVIRANAGIV</sequence>
<dbReference type="PRINTS" id="PR00080">
    <property type="entry name" value="SDRFAMILY"/>
</dbReference>
<reference evidence="8" key="1">
    <citation type="journal article" date="2017" name="Nat. Commun.">
        <title>The asparagus genome sheds light on the origin and evolution of a young Y chromosome.</title>
        <authorList>
            <person name="Harkess A."/>
            <person name="Zhou J."/>
            <person name="Xu C."/>
            <person name="Bowers J.E."/>
            <person name="Van der Hulst R."/>
            <person name="Ayyampalayam S."/>
            <person name="Mercati F."/>
            <person name="Riccardi P."/>
            <person name="McKain M.R."/>
            <person name="Kakrana A."/>
            <person name="Tang H."/>
            <person name="Ray J."/>
            <person name="Groenendijk J."/>
            <person name="Arikit S."/>
            <person name="Mathioni S.M."/>
            <person name="Nakano M."/>
            <person name="Shan H."/>
            <person name="Telgmann-Rauber A."/>
            <person name="Kanno A."/>
            <person name="Yue Z."/>
            <person name="Chen H."/>
            <person name="Li W."/>
            <person name="Chen Y."/>
            <person name="Xu X."/>
            <person name="Zhang Y."/>
            <person name="Luo S."/>
            <person name="Chen H."/>
            <person name="Gao J."/>
            <person name="Mao Z."/>
            <person name="Pires J.C."/>
            <person name="Luo M."/>
            <person name="Kudrna D."/>
            <person name="Wing R.A."/>
            <person name="Meyers B.C."/>
            <person name="Yi K."/>
            <person name="Kong H."/>
            <person name="Lavrijsen P."/>
            <person name="Sunseri F."/>
            <person name="Falavigna A."/>
            <person name="Ye Y."/>
            <person name="Leebens-Mack J.H."/>
            <person name="Chen G."/>
        </authorList>
    </citation>
    <scope>NUCLEOTIDE SEQUENCE [LARGE SCALE GENOMIC DNA]</scope>
    <source>
        <strain evidence="8">cv. DH0086</strain>
    </source>
</reference>
<dbReference type="EMBL" id="CM007383">
    <property type="protein sequence ID" value="ONK74303.1"/>
    <property type="molecule type" value="Genomic_DNA"/>
</dbReference>
<organism evidence="7 8">
    <name type="scientific">Asparagus officinalis</name>
    <name type="common">Garden asparagus</name>
    <dbReference type="NCBI Taxonomy" id="4686"/>
    <lineage>
        <taxon>Eukaryota</taxon>
        <taxon>Viridiplantae</taxon>
        <taxon>Streptophyta</taxon>
        <taxon>Embryophyta</taxon>
        <taxon>Tracheophyta</taxon>
        <taxon>Spermatophyta</taxon>
        <taxon>Magnoliopsida</taxon>
        <taxon>Liliopsida</taxon>
        <taxon>Asparagales</taxon>
        <taxon>Asparagaceae</taxon>
        <taxon>Asparagoideae</taxon>
        <taxon>Asparagus</taxon>
    </lineage>
</organism>
<dbReference type="Gene3D" id="3.40.50.720">
    <property type="entry name" value="NAD(P)-binding Rossmann-like Domain"/>
    <property type="match status" value="1"/>
</dbReference>
<dbReference type="PRINTS" id="PR00081">
    <property type="entry name" value="GDHRDH"/>
</dbReference>
<dbReference type="InterPro" id="IPR036291">
    <property type="entry name" value="NAD(P)-bd_dom_sf"/>
</dbReference>
<dbReference type="InterPro" id="IPR002347">
    <property type="entry name" value="SDR_fam"/>
</dbReference>
<dbReference type="Gramene" id="ONK74303">
    <property type="protein sequence ID" value="ONK74303"/>
    <property type="gene ID" value="A4U43_C03F4860"/>
</dbReference>
<keyword evidence="1" id="KW-0560">Oxidoreductase</keyword>
<dbReference type="OrthoDB" id="1669814at2759"/>
<evidence type="ECO:0000256" key="5">
    <source>
        <dbReference type="ARBA" id="ARBA00055943"/>
    </source>
</evidence>
<comment type="catalytic activity">
    <reaction evidence="3">
        <text>(10bS,4aR)-noroxomaritidine + NADPH + H(+) = (10bS,4aR)-oxomaritidine + NADP(+)</text>
        <dbReference type="Rhea" id="RHEA:63200"/>
        <dbReference type="ChEBI" id="CHEBI:15378"/>
        <dbReference type="ChEBI" id="CHEBI:57783"/>
        <dbReference type="ChEBI" id="CHEBI:58349"/>
        <dbReference type="ChEBI" id="CHEBI:133996"/>
        <dbReference type="ChEBI" id="CHEBI:146209"/>
    </reaction>
    <physiologicalReaction direction="left-to-right" evidence="3">
        <dbReference type="Rhea" id="RHEA:63201"/>
    </physiologicalReaction>
</comment>
<dbReference type="FunFam" id="3.40.50.720:FF:000084">
    <property type="entry name" value="Short-chain dehydrogenase reductase"/>
    <property type="match status" value="1"/>
</dbReference>
<name>A0A5P1F986_ASPOF</name>
<evidence type="ECO:0000256" key="4">
    <source>
        <dbReference type="ARBA" id="ARBA00052456"/>
    </source>
</evidence>
<evidence type="ECO:0000256" key="3">
    <source>
        <dbReference type="ARBA" id="ARBA00050958"/>
    </source>
</evidence>
<comment type="similarity">
    <text evidence="2">Belongs to the short-chain dehydrogenases/reductases (SDR) family. SDR65C subfamily.</text>
</comment>
<comment type="function">
    <text evidence="5">In the Amaryllidaceae alkaloids biosynthesic pathway, catalyzes the conversion of noroxomaritidine to oxomaritidine, a precursor of haemanthamine- and crinamine-type alkaloids, promising anticancer agents. Can also, to some extent, catalyze the condensation of 3,4-dihydroxybenzaldehyde (3,4-DHBA) and tyramine to produce norbelladine, and of isovanillin and tyramine to produce 4'-O-methylnorbelladine.</text>
</comment>
<dbReference type="AlphaFoldDB" id="A0A5P1F986"/>
<dbReference type="Proteomes" id="UP000243459">
    <property type="component" value="Chromosome 3"/>
</dbReference>
<dbReference type="OMA" id="EYACTWS"/>
<comment type="catalytic activity">
    <reaction evidence="4">
        <text>(10bR,4aS)-noroxomaritidine + NADPH + H(+) = (10bR,4aS)-oxomaritidine + NADP(+)</text>
        <dbReference type="Rhea" id="RHEA:63196"/>
        <dbReference type="ChEBI" id="CHEBI:15378"/>
        <dbReference type="ChEBI" id="CHEBI:57783"/>
        <dbReference type="ChEBI" id="CHEBI:58349"/>
        <dbReference type="ChEBI" id="CHEBI:133995"/>
        <dbReference type="ChEBI" id="CHEBI:146208"/>
    </reaction>
    <physiologicalReaction direction="left-to-right" evidence="4">
        <dbReference type="Rhea" id="RHEA:63197"/>
    </physiologicalReaction>
</comment>
<evidence type="ECO:0000313" key="8">
    <source>
        <dbReference type="Proteomes" id="UP000243459"/>
    </source>
</evidence>
<dbReference type="PANTHER" id="PTHR48107:SF7">
    <property type="entry name" value="RE15974P"/>
    <property type="match status" value="1"/>
</dbReference>
<evidence type="ECO:0000256" key="1">
    <source>
        <dbReference type="ARBA" id="ARBA00023002"/>
    </source>
</evidence>
<protein>
    <recommendedName>
        <fullName evidence="6">Noroxomaritidine/norcraugsodine reductase</fullName>
    </recommendedName>
</protein>